<dbReference type="EMBL" id="KN840623">
    <property type="protein sequence ID" value="KIP03314.1"/>
    <property type="molecule type" value="Genomic_DNA"/>
</dbReference>
<dbReference type="Pfam" id="PF20153">
    <property type="entry name" value="DUF6535"/>
    <property type="match status" value="1"/>
</dbReference>
<organism evidence="3 4">
    <name type="scientific">Phlebiopsis gigantea (strain 11061_1 CR5-6)</name>
    <name type="common">White-rot fungus</name>
    <name type="synonym">Peniophora gigantea</name>
    <dbReference type="NCBI Taxonomy" id="745531"/>
    <lineage>
        <taxon>Eukaryota</taxon>
        <taxon>Fungi</taxon>
        <taxon>Dikarya</taxon>
        <taxon>Basidiomycota</taxon>
        <taxon>Agaricomycotina</taxon>
        <taxon>Agaricomycetes</taxon>
        <taxon>Polyporales</taxon>
        <taxon>Phanerochaetaceae</taxon>
        <taxon>Phlebiopsis</taxon>
    </lineage>
</organism>
<dbReference type="InterPro" id="IPR045338">
    <property type="entry name" value="DUF6535"/>
</dbReference>
<dbReference type="AlphaFoldDB" id="A0A0C3NF85"/>
<keyword evidence="1" id="KW-0812">Transmembrane</keyword>
<reference evidence="3 4" key="1">
    <citation type="journal article" date="2014" name="PLoS Genet.">
        <title>Analysis of the Phlebiopsis gigantea genome, transcriptome and secretome provides insight into its pioneer colonization strategies of wood.</title>
        <authorList>
            <person name="Hori C."/>
            <person name="Ishida T."/>
            <person name="Igarashi K."/>
            <person name="Samejima M."/>
            <person name="Suzuki H."/>
            <person name="Master E."/>
            <person name="Ferreira P."/>
            <person name="Ruiz-Duenas F.J."/>
            <person name="Held B."/>
            <person name="Canessa P."/>
            <person name="Larrondo L.F."/>
            <person name="Schmoll M."/>
            <person name="Druzhinina I.S."/>
            <person name="Kubicek C.P."/>
            <person name="Gaskell J.A."/>
            <person name="Kersten P."/>
            <person name="St John F."/>
            <person name="Glasner J."/>
            <person name="Sabat G."/>
            <person name="Splinter BonDurant S."/>
            <person name="Syed K."/>
            <person name="Yadav J."/>
            <person name="Mgbeahuruike A.C."/>
            <person name="Kovalchuk A."/>
            <person name="Asiegbu F.O."/>
            <person name="Lackner G."/>
            <person name="Hoffmeister D."/>
            <person name="Rencoret J."/>
            <person name="Gutierrez A."/>
            <person name="Sun H."/>
            <person name="Lindquist E."/>
            <person name="Barry K."/>
            <person name="Riley R."/>
            <person name="Grigoriev I.V."/>
            <person name="Henrissat B."/>
            <person name="Kues U."/>
            <person name="Berka R.M."/>
            <person name="Martinez A.T."/>
            <person name="Covert S.F."/>
            <person name="Blanchette R.A."/>
            <person name="Cullen D."/>
        </authorList>
    </citation>
    <scope>NUCLEOTIDE SEQUENCE [LARGE SCALE GENOMIC DNA]</scope>
    <source>
        <strain evidence="3 4">11061_1 CR5-6</strain>
    </source>
</reference>
<feature type="transmembrane region" description="Helical" evidence="1">
    <location>
        <begin position="23"/>
        <end position="48"/>
    </location>
</feature>
<dbReference type="STRING" id="745531.A0A0C3NF85"/>
<dbReference type="Proteomes" id="UP000053257">
    <property type="component" value="Unassembled WGS sequence"/>
</dbReference>
<accession>A0A0C3NF85</accession>
<name>A0A0C3NF85_PHLG1</name>
<feature type="non-terminal residue" evidence="3">
    <location>
        <position position="126"/>
    </location>
</feature>
<sequence length="126" mass="13926">WKTILDYGTAQDDKMLEEWKEELANLLTFTGLFSAVVTGCIVLTLPMLQDDPASQSVVLLAQISQQLSSLSVGPQFLNSTIQPSVNATVSTLPDPRLVKLNILWTLSLTISVMAAFFTITVQQWIR</sequence>
<evidence type="ECO:0000259" key="2">
    <source>
        <dbReference type="Pfam" id="PF20153"/>
    </source>
</evidence>
<keyword evidence="1" id="KW-1133">Transmembrane helix</keyword>
<dbReference type="OrthoDB" id="3219854at2759"/>
<feature type="domain" description="DUF6535" evidence="2">
    <location>
        <begin position="1"/>
        <end position="126"/>
    </location>
</feature>
<proteinExistence type="predicted"/>
<feature type="transmembrane region" description="Helical" evidence="1">
    <location>
        <begin position="102"/>
        <end position="121"/>
    </location>
</feature>
<protein>
    <recommendedName>
        <fullName evidence="2">DUF6535 domain-containing protein</fullName>
    </recommendedName>
</protein>
<keyword evidence="4" id="KW-1185">Reference proteome</keyword>
<evidence type="ECO:0000313" key="4">
    <source>
        <dbReference type="Proteomes" id="UP000053257"/>
    </source>
</evidence>
<feature type="non-terminal residue" evidence="3">
    <location>
        <position position="1"/>
    </location>
</feature>
<evidence type="ECO:0000256" key="1">
    <source>
        <dbReference type="SAM" id="Phobius"/>
    </source>
</evidence>
<evidence type="ECO:0000313" key="3">
    <source>
        <dbReference type="EMBL" id="KIP03314.1"/>
    </source>
</evidence>
<keyword evidence="1" id="KW-0472">Membrane</keyword>
<dbReference type="HOGENOM" id="CLU_018688_2_2_1"/>
<gene>
    <name evidence="3" type="ORF">PHLGIDRAFT_51949</name>
</gene>